<gene>
    <name evidence="2" type="ORF">CEURO_LOCUS15341</name>
</gene>
<proteinExistence type="predicted"/>
<dbReference type="InterPro" id="IPR012337">
    <property type="entry name" value="RNaseH-like_sf"/>
</dbReference>
<dbReference type="SUPFAM" id="SSF53098">
    <property type="entry name" value="Ribonuclease H-like"/>
    <property type="match status" value="1"/>
</dbReference>
<dbReference type="Gene3D" id="3.30.420.10">
    <property type="entry name" value="Ribonuclease H-like superfamily/Ribonuclease H"/>
    <property type="match status" value="1"/>
</dbReference>
<dbReference type="InterPro" id="IPR057670">
    <property type="entry name" value="SH3_retrovirus"/>
</dbReference>
<name>A0A9P0ZJV2_CUSEU</name>
<dbReference type="PROSITE" id="PS50994">
    <property type="entry name" value="INTEGRASE"/>
    <property type="match status" value="1"/>
</dbReference>
<dbReference type="EMBL" id="CAMAPE010000038">
    <property type="protein sequence ID" value="CAH9101367.1"/>
    <property type="molecule type" value="Genomic_DNA"/>
</dbReference>
<dbReference type="PANTHER" id="PTHR42648:SF31">
    <property type="entry name" value="RNA-DIRECTED DNA POLYMERASE"/>
    <property type="match status" value="1"/>
</dbReference>
<dbReference type="InterPro" id="IPR036397">
    <property type="entry name" value="RNaseH_sf"/>
</dbReference>
<protein>
    <recommendedName>
        <fullName evidence="1">Integrase catalytic domain-containing protein</fullName>
    </recommendedName>
</protein>
<sequence length="209" mass="23858">MVEKQYEVRPIKAVRSDNGTEFNCMKSYFDNNGILFQTSCVHTPQQNGRVERKYRHILNVARALMFQAHVPVRLWGECVLAAVYLINRTPSDLLGGKTPHGVLTGVSPLLSHLWILGCLCFAYTHQSRGDKFSSRSRKRVFLGYPHGKKGWKLYDWETGEIFVSRDVQFHEDVFPFMPSVSSVADGSLRNDTPLPIVMDEVLSHLLLYL</sequence>
<dbReference type="Proteomes" id="UP001152484">
    <property type="component" value="Unassembled WGS sequence"/>
</dbReference>
<dbReference type="InterPro" id="IPR039537">
    <property type="entry name" value="Retrotran_Ty1/copia-like"/>
</dbReference>
<accession>A0A9P0ZJV2</accession>
<dbReference type="Pfam" id="PF25597">
    <property type="entry name" value="SH3_retrovirus"/>
    <property type="match status" value="1"/>
</dbReference>
<dbReference type="PANTHER" id="PTHR42648">
    <property type="entry name" value="TRANSPOSASE, PUTATIVE-RELATED"/>
    <property type="match status" value="1"/>
</dbReference>
<evidence type="ECO:0000313" key="3">
    <source>
        <dbReference type="Proteomes" id="UP001152484"/>
    </source>
</evidence>
<dbReference type="OrthoDB" id="1938465at2759"/>
<evidence type="ECO:0000259" key="1">
    <source>
        <dbReference type="PROSITE" id="PS50994"/>
    </source>
</evidence>
<evidence type="ECO:0000313" key="2">
    <source>
        <dbReference type="EMBL" id="CAH9101367.1"/>
    </source>
</evidence>
<keyword evidence="3" id="KW-1185">Reference proteome</keyword>
<dbReference type="GO" id="GO:0015074">
    <property type="term" value="P:DNA integration"/>
    <property type="evidence" value="ECO:0007669"/>
    <property type="project" value="InterPro"/>
</dbReference>
<organism evidence="2 3">
    <name type="scientific">Cuscuta europaea</name>
    <name type="common">European dodder</name>
    <dbReference type="NCBI Taxonomy" id="41803"/>
    <lineage>
        <taxon>Eukaryota</taxon>
        <taxon>Viridiplantae</taxon>
        <taxon>Streptophyta</taxon>
        <taxon>Embryophyta</taxon>
        <taxon>Tracheophyta</taxon>
        <taxon>Spermatophyta</taxon>
        <taxon>Magnoliopsida</taxon>
        <taxon>eudicotyledons</taxon>
        <taxon>Gunneridae</taxon>
        <taxon>Pentapetalae</taxon>
        <taxon>asterids</taxon>
        <taxon>lamiids</taxon>
        <taxon>Solanales</taxon>
        <taxon>Convolvulaceae</taxon>
        <taxon>Cuscuteae</taxon>
        <taxon>Cuscuta</taxon>
        <taxon>Cuscuta subgen. Cuscuta</taxon>
    </lineage>
</organism>
<reference evidence="2" key="1">
    <citation type="submission" date="2022-07" db="EMBL/GenBank/DDBJ databases">
        <authorList>
            <person name="Macas J."/>
            <person name="Novak P."/>
            <person name="Neumann P."/>
        </authorList>
    </citation>
    <scope>NUCLEOTIDE SEQUENCE</scope>
</reference>
<comment type="caution">
    <text evidence="2">The sequence shown here is derived from an EMBL/GenBank/DDBJ whole genome shotgun (WGS) entry which is preliminary data.</text>
</comment>
<dbReference type="AlphaFoldDB" id="A0A9P0ZJV2"/>
<dbReference type="GO" id="GO:0003676">
    <property type="term" value="F:nucleic acid binding"/>
    <property type="evidence" value="ECO:0007669"/>
    <property type="project" value="InterPro"/>
</dbReference>
<feature type="domain" description="Integrase catalytic" evidence="1">
    <location>
        <begin position="1"/>
        <end position="107"/>
    </location>
</feature>
<dbReference type="InterPro" id="IPR001584">
    <property type="entry name" value="Integrase_cat-core"/>
</dbReference>